<dbReference type="OrthoDB" id="77201at2759"/>
<dbReference type="GO" id="GO:0009986">
    <property type="term" value="C:cell surface"/>
    <property type="evidence" value="ECO:0007669"/>
    <property type="project" value="TreeGrafter"/>
</dbReference>
<keyword evidence="10" id="KW-0336">GPI-anchor</keyword>
<feature type="compositionally biased region" description="Low complexity" evidence="23">
    <location>
        <begin position="404"/>
        <end position="422"/>
    </location>
</feature>
<dbReference type="InterPro" id="IPR017853">
    <property type="entry name" value="GH"/>
</dbReference>
<evidence type="ECO:0000256" key="17">
    <source>
        <dbReference type="ARBA" id="ARBA00023316"/>
    </source>
</evidence>
<keyword evidence="13" id="KW-0472">Membrane</keyword>
<dbReference type="STRING" id="43265.A0A545W0B0"/>
<evidence type="ECO:0000256" key="5">
    <source>
        <dbReference type="ARBA" id="ARBA00012780"/>
    </source>
</evidence>
<evidence type="ECO:0000256" key="24">
    <source>
        <dbReference type="SAM" id="SignalP"/>
    </source>
</evidence>
<evidence type="ECO:0000256" key="19">
    <source>
        <dbReference type="ARBA" id="ARBA00025152"/>
    </source>
</evidence>
<feature type="compositionally biased region" description="Low complexity" evidence="23">
    <location>
        <begin position="321"/>
        <end position="385"/>
    </location>
</feature>
<keyword evidence="11 24" id="KW-0732">Signal</keyword>
<evidence type="ECO:0000313" key="25">
    <source>
        <dbReference type="EMBL" id="TQV96090.1"/>
    </source>
</evidence>
<sequence>MPSSSSILALATAITGASAAFQGFNYESKGRDQAGFEAEFKNAQGLEGTNGAFNSGRLYTMIQDGTVSDPISAIPAAISTKTSLLFGLWASAGQAQFDNEISALKKTAQQYCGKLDGLVAGISVGSEDLYRDSPIGQAAGENPGVGPAVLVDYVKQVRDAIKGTCLEKAPIGHVDTWTAYANTTNRELSDKLDWVGMDAYPYYENQKSNGIENAKELFQAAIDNTNAGTGNKPLWITETGWPVSGKSENKAQASIDNAKTFWREVGCPRFGKVNTFWFIMQDGGPSQSDKPSFGIVGGNTLSTKPLFDLSCDGYTDGGSGSSSSSSSSASQQSSSSASGSQGSQGQTSATATTGSASPASSASSGVSTLSTSAASNPGSGSSSGPVGTGGIVPSHTGLPGTGVAPSRTSAPPSGSSTPTPIGTGAAAGLNSFGAAVAAIMVAVAAF</sequence>
<evidence type="ECO:0000256" key="22">
    <source>
        <dbReference type="RuleBase" id="RU004335"/>
    </source>
</evidence>
<evidence type="ECO:0000256" key="8">
    <source>
        <dbReference type="ARBA" id="ARBA00022512"/>
    </source>
</evidence>
<proteinExistence type="inferred from homology"/>
<dbReference type="Pfam" id="PF00332">
    <property type="entry name" value="Glyco_hydro_17"/>
    <property type="match status" value="1"/>
</dbReference>
<evidence type="ECO:0000256" key="14">
    <source>
        <dbReference type="ARBA" id="ARBA00023180"/>
    </source>
</evidence>
<dbReference type="GO" id="GO:0098552">
    <property type="term" value="C:side of membrane"/>
    <property type="evidence" value="ECO:0007669"/>
    <property type="project" value="UniProtKB-KW"/>
</dbReference>
<feature type="region of interest" description="Disordered" evidence="23">
    <location>
        <begin position="315"/>
        <end position="422"/>
    </location>
</feature>
<dbReference type="EMBL" id="SPUK01000006">
    <property type="protein sequence ID" value="TQV96090.1"/>
    <property type="molecule type" value="Genomic_DNA"/>
</dbReference>
<gene>
    <name evidence="25" type="ORF">IF1G_04673</name>
</gene>
<accession>A0A545W0B0</accession>
<evidence type="ECO:0000256" key="20">
    <source>
        <dbReference type="ARBA" id="ARBA00032134"/>
    </source>
</evidence>
<dbReference type="EC" id="3.2.1.39" evidence="5"/>
<dbReference type="InterPro" id="IPR050732">
    <property type="entry name" value="Beta-glucan_modifiers"/>
</dbReference>
<evidence type="ECO:0000256" key="6">
    <source>
        <dbReference type="ARBA" id="ARBA00019762"/>
    </source>
</evidence>
<dbReference type="GO" id="GO:0005576">
    <property type="term" value="C:extracellular region"/>
    <property type="evidence" value="ECO:0007669"/>
    <property type="project" value="TreeGrafter"/>
</dbReference>
<name>A0A545W0B0_9HYPO</name>
<keyword evidence="14" id="KW-0325">Glycoprotein</keyword>
<dbReference type="Proteomes" id="UP000315783">
    <property type="component" value="Unassembled WGS sequence"/>
</dbReference>
<dbReference type="SUPFAM" id="SSF51445">
    <property type="entry name" value="(Trans)glycosidases"/>
    <property type="match status" value="1"/>
</dbReference>
<dbReference type="Gene3D" id="3.20.20.80">
    <property type="entry name" value="Glycosidases"/>
    <property type="match status" value="1"/>
</dbReference>
<evidence type="ECO:0000256" key="23">
    <source>
        <dbReference type="SAM" id="MobiDB-lite"/>
    </source>
</evidence>
<keyword evidence="18" id="KW-0624">Polysaccharide degradation</keyword>
<dbReference type="GO" id="GO:0000272">
    <property type="term" value="P:polysaccharide catabolic process"/>
    <property type="evidence" value="ECO:0007669"/>
    <property type="project" value="UniProtKB-KW"/>
</dbReference>
<evidence type="ECO:0000256" key="16">
    <source>
        <dbReference type="ARBA" id="ARBA00023288"/>
    </source>
</evidence>
<keyword evidence="26" id="KW-1185">Reference proteome</keyword>
<dbReference type="PANTHER" id="PTHR16631">
    <property type="entry name" value="GLUCAN 1,3-BETA-GLUCOSIDASE"/>
    <property type="match status" value="1"/>
</dbReference>
<keyword evidence="16" id="KW-0449">Lipoprotein</keyword>
<dbReference type="GO" id="GO:0005886">
    <property type="term" value="C:plasma membrane"/>
    <property type="evidence" value="ECO:0007669"/>
    <property type="project" value="UniProtKB-SubCell"/>
</dbReference>
<evidence type="ECO:0000256" key="10">
    <source>
        <dbReference type="ARBA" id="ARBA00022622"/>
    </source>
</evidence>
<reference evidence="25 26" key="1">
    <citation type="journal article" date="2019" name="Appl. Microbiol. Biotechnol.">
        <title>Genome sequence of Isaria javanica and comparative genome analysis insights into family S53 peptidase evolution in fungal entomopathogens.</title>
        <authorList>
            <person name="Lin R."/>
            <person name="Zhang X."/>
            <person name="Xin B."/>
            <person name="Zou M."/>
            <person name="Gao Y."/>
            <person name="Qin F."/>
            <person name="Hu Q."/>
            <person name="Xie B."/>
            <person name="Cheng X."/>
        </authorList>
    </citation>
    <scope>NUCLEOTIDE SEQUENCE [LARGE SCALE GENOMIC DNA]</scope>
    <source>
        <strain evidence="25 26">IJ1G</strain>
    </source>
</reference>
<dbReference type="GO" id="GO:0071555">
    <property type="term" value="P:cell wall organization"/>
    <property type="evidence" value="ECO:0007669"/>
    <property type="project" value="UniProtKB-KW"/>
</dbReference>
<evidence type="ECO:0000256" key="15">
    <source>
        <dbReference type="ARBA" id="ARBA00023277"/>
    </source>
</evidence>
<feature type="chain" id="PRO_5021925399" description="Probable glucan endo-1,3-beta-glucosidase eglC" evidence="24">
    <location>
        <begin position="20"/>
        <end position="446"/>
    </location>
</feature>
<comment type="similarity">
    <text evidence="4 22">Belongs to the glycosyl hydrolase 17 family.</text>
</comment>
<keyword evidence="8" id="KW-0134">Cell wall</keyword>
<evidence type="ECO:0000256" key="7">
    <source>
        <dbReference type="ARBA" id="ARBA00022475"/>
    </source>
</evidence>
<evidence type="ECO:0000256" key="13">
    <source>
        <dbReference type="ARBA" id="ARBA00023136"/>
    </source>
</evidence>
<comment type="catalytic activity">
    <reaction evidence="1">
        <text>Hydrolysis of (1-&gt;3)-beta-D-glucosidic linkages in (1-&gt;3)-beta-D-glucans.</text>
        <dbReference type="EC" id="3.2.1.39"/>
    </reaction>
</comment>
<comment type="subcellular location">
    <subcellularLocation>
        <location evidence="3">Cell membrane</location>
        <topology evidence="3">Lipid-anchor</topology>
        <topology evidence="3">GPI-anchor</topology>
    </subcellularLocation>
    <subcellularLocation>
        <location evidence="2">Secreted</location>
        <location evidence="2">Cell wall</location>
    </subcellularLocation>
</comment>
<keyword evidence="7" id="KW-1003">Cell membrane</keyword>
<comment type="function">
    <text evidence="19">Glucanases play a role in cell expansion during growth, in cell-cell fusion during mating, and in spore release during sporulation. This enzyme may be involved in beta-glucan degradation and also function biosynthetically as a transglycosylase.</text>
</comment>
<evidence type="ECO:0000256" key="9">
    <source>
        <dbReference type="ARBA" id="ARBA00022525"/>
    </source>
</evidence>
<evidence type="ECO:0000256" key="4">
    <source>
        <dbReference type="ARBA" id="ARBA00008773"/>
    </source>
</evidence>
<evidence type="ECO:0000256" key="11">
    <source>
        <dbReference type="ARBA" id="ARBA00022729"/>
    </source>
</evidence>
<keyword evidence="17" id="KW-0961">Cell wall biogenesis/degradation</keyword>
<evidence type="ECO:0000256" key="3">
    <source>
        <dbReference type="ARBA" id="ARBA00004609"/>
    </source>
</evidence>
<keyword evidence="9" id="KW-0964">Secreted</keyword>
<protein>
    <recommendedName>
        <fullName evidence="6">Probable glucan endo-1,3-beta-glucosidase eglC</fullName>
        <ecNumber evidence="5">3.2.1.39</ecNumber>
    </recommendedName>
    <alternativeName>
        <fullName evidence="20">Endo-1,3-beta-glucanase eglC</fullName>
    </alternativeName>
    <alternativeName>
        <fullName evidence="21">Laminarinase eglC</fullName>
    </alternativeName>
</protein>
<evidence type="ECO:0000313" key="26">
    <source>
        <dbReference type="Proteomes" id="UP000315783"/>
    </source>
</evidence>
<evidence type="ECO:0000256" key="18">
    <source>
        <dbReference type="ARBA" id="ARBA00023326"/>
    </source>
</evidence>
<organism evidence="25 26">
    <name type="scientific">Cordyceps javanica</name>
    <dbReference type="NCBI Taxonomy" id="43265"/>
    <lineage>
        <taxon>Eukaryota</taxon>
        <taxon>Fungi</taxon>
        <taxon>Dikarya</taxon>
        <taxon>Ascomycota</taxon>
        <taxon>Pezizomycotina</taxon>
        <taxon>Sordariomycetes</taxon>
        <taxon>Hypocreomycetidae</taxon>
        <taxon>Hypocreales</taxon>
        <taxon>Cordycipitaceae</taxon>
        <taxon>Cordyceps</taxon>
    </lineage>
</organism>
<dbReference type="PANTHER" id="PTHR16631:SF13">
    <property type="entry name" value="GLUCAN ENDO-1,3-BETA-GLUCOSIDASE EGLC-RELATED"/>
    <property type="match status" value="1"/>
</dbReference>
<dbReference type="GO" id="GO:0042973">
    <property type="term" value="F:glucan endo-1,3-beta-D-glucosidase activity"/>
    <property type="evidence" value="ECO:0007669"/>
    <property type="project" value="UniProtKB-EC"/>
</dbReference>
<keyword evidence="12" id="KW-0378">Hydrolase</keyword>
<keyword evidence="15" id="KW-0119">Carbohydrate metabolism</keyword>
<dbReference type="InterPro" id="IPR000490">
    <property type="entry name" value="Glyco_hydro_17"/>
</dbReference>
<evidence type="ECO:0000256" key="2">
    <source>
        <dbReference type="ARBA" id="ARBA00004191"/>
    </source>
</evidence>
<dbReference type="GO" id="GO:0009277">
    <property type="term" value="C:fungal-type cell wall"/>
    <property type="evidence" value="ECO:0007669"/>
    <property type="project" value="TreeGrafter"/>
</dbReference>
<feature type="signal peptide" evidence="24">
    <location>
        <begin position="1"/>
        <end position="19"/>
    </location>
</feature>
<evidence type="ECO:0000256" key="1">
    <source>
        <dbReference type="ARBA" id="ARBA00000382"/>
    </source>
</evidence>
<comment type="caution">
    <text evidence="25">The sequence shown here is derived from an EMBL/GenBank/DDBJ whole genome shotgun (WGS) entry which is preliminary data.</text>
</comment>
<evidence type="ECO:0000256" key="21">
    <source>
        <dbReference type="ARBA" id="ARBA00032906"/>
    </source>
</evidence>
<dbReference type="AlphaFoldDB" id="A0A545W0B0"/>
<evidence type="ECO:0000256" key="12">
    <source>
        <dbReference type="ARBA" id="ARBA00022801"/>
    </source>
</evidence>